<gene>
    <name evidence="1" type="ORF">SAMEA2273136_04420</name>
</gene>
<organism evidence="1 2">
    <name type="scientific">Enterobacter roggenkampii</name>
    <dbReference type="NCBI Taxonomy" id="1812935"/>
    <lineage>
        <taxon>Bacteria</taxon>
        <taxon>Pseudomonadati</taxon>
        <taxon>Pseudomonadota</taxon>
        <taxon>Gammaproteobacteria</taxon>
        <taxon>Enterobacterales</taxon>
        <taxon>Enterobacteriaceae</taxon>
        <taxon>Enterobacter</taxon>
        <taxon>Enterobacter cloacae complex</taxon>
    </lineage>
</organism>
<evidence type="ECO:0000313" key="1">
    <source>
        <dbReference type="EMBL" id="SAD23228.1"/>
    </source>
</evidence>
<sequence>MDVRGKQPLLFIQRDELLIFYRRIDAVTRHLHHARPRGQLPEGGGQQFGIREPRPPVAQHRDGLPDAAVNINGFRRRCGNIPLHNPQVCRLTVGFNVKPRLFQGMHPLGHALFGVNLLLRLAGIERRHVAGLQGRVIPDRLADGPAAAGIRLRRYALQLPHAVFADRLSLIAHRRDVILQRGTIQAAKGNLVGVDILNKPGFTHFVAAERSPLIAMLSGIGHHRVGVQLRLLVAAGIVVKQRHHQVAGQLRLAPALRHNPRGGHCLYLLNGGLHRAVVCLNKTLVASQHGHHGDTFGRREGEVVARTVFVRPVLSPAEVAAVRQASLQNLRKDLLVHPAAEPQRFSPFSGPALAHTTDNVVVVLVGVIIARAAGGFYRSDAHHQMYPPGSRSFSGAR</sequence>
<proteinExistence type="predicted"/>
<comment type="caution">
    <text evidence="1">The sequence shown here is derived from an EMBL/GenBank/DDBJ whole genome shotgun (WGS) entry which is preliminary data.</text>
</comment>
<dbReference type="AlphaFoldDB" id="A0ABD7KN98"/>
<dbReference type="EMBL" id="FKDD01000028">
    <property type="protein sequence ID" value="SAD23228.1"/>
    <property type="molecule type" value="Genomic_DNA"/>
</dbReference>
<protein>
    <submittedName>
        <fullName evidence="1">Uncharacterized protein</fullName>
    </submittedName>
</protein>
<accession>A0ABD7KN98</accession>
<dbReference type="Proteomes" id="UP000077278">
    <property type="component" value="Unassembled WGS sequence"/>
</dbReference>
<reference evidence="1 2" key="1">
    <citation type="submission" date="2016-03" db="EMBL/GenBank/DDBJ databases">
        <authorList>
            <consortium name="Pathogen Informatics"/>
        </authorList>
    </citation>
    <scope>NUCLEOTIDE SEQUENCE [LARGE SCALE GENOMIC DNA]</scope>
    <source>
        <strain evidence="2">e264</strain>
    </source>
</reference>
<evidence type="ECO:0000313" key="2">
    <source>
        <dbReference type="Proteomes" id="UP000077278"/>
    </source>
</evidence>
<name>A0ABD7KN98_9ENTR</name>